<dbReference type="EMBL" id="JAUHHV010000011">
    <property type="protein sequence ID" value="KAK1407773.1"/>
    <property type="molecule type" value="Genomic_DNA"/>
</dbReference>
<evidence type="ECO:0000256" key="4">
    <source>
        <dbReference type="SAM" id="Coils"/>
    </source>
</evidence>
<sequence>MSMSFTLADLESGAPNRPPKLINGDNFEDWKRRLKAFFLYTDHTQWESIEKGPHVSVTAVGEATIKNTNPETFNERDRKLVDRDNKAFGALILCLSTKIHNRFGDQKNAKELYDALCEFYDGNADLQKDKGVQGQKEFNSFMGLRNEKISYLTNRFLTVTSNLKKYDEDLTTVEQVTKLLDSLPPEWSLQVRMLKQERRFSEYKLMDVINKLKSFELDIKRREYNQAVYPPMQTHNAALLSSTSEATLLNKGLPYTTGCATSEMKSDGKDQVQSQIPTDMMALFGMFVNSYEALVAGEIKGKGITMEDMLQVDPDDLEEAGIQWQMAMLTVCARRFIERTGKRNFGSQNSKCTLPTVFEPTSPNLRNAAVIERENTTNTRETALITNFDWSVEIAEVQEESNHALVAETLKMGGTESEKVNWEIEGSKKEENGVEKEGKRRALATEKIIMGLMYEVIQDMCSSACRVRLFAVYKANRLLLTNQAELTTTNSDLKKNEVNYYVKLDKALQEIDHLNRKLLEKNVEVDLLEERVKLAEFESSKLQTKLDRWTIANMKREELNCRQRGARTKSGIGYDELPHVYPHPSLEGINHQEIREEYDYGASTGLGCSSSSISSNSKKSSLDMSVNFDVLSNDLSSSNFKSSVLNTNSVMTVSNDCNVEHVSNVKSIDALHEKNWFGKFVSTPIPTFVPIRISRPVETNNSKTDTGVKASTSKGKTKEMYVSFSDSDTTCLIVMRKLNERPRKPNSLWHVDSGCSRHMTGLKDLLTNFRIINGGYVAFAGDKKGGKMIGQGEVSNGSLTLEKVNYVPELHFNLLSVSQIYDKNIPILFKSNECLFLKPDFSIPEDLIMMRAPRKNDTYLLDMNSRESSSTVTCLLSKASSSEAFLWRKKLGHLNFNNINKLVKRNLVRGLPMKDFLVFEKCMACAKGKQHKKSHKSKTINSISCPLEYSWVSFLANKGDTAGAFRNLILKIETISGKKVKAIRSDNGTEFRNHIFDSFCEEKGILRQYSAARTPQQNGVAERKNRTLIEAARTMLIESKLPIIFWAEAVNCASYVLNRVLIVKDKMKTSYKLFHKRKPLIDFFRPFGCSCTLLNTQAQTSKFGAVSDECFFVGYSSSQKAYRVYNRRTKIVQESFYVDWQESNVCDTGSEPTWFYDATTVFNSFNLPLFLEEDEIIPIHLDPISDPVIFPSSPISPQQPSPLPNVVSTADPIPSSPSPPSPVIHPPGSSVTDTQHDSSTSSQPNVVTPNSLYKELKDHPHDLVIGSISDGVRTRHQSGLINECLFSCFLSQTVPKNINMALQDPSWLESMQLELQQFRKLKVWELVDLPPNKYPIGTKWVYKNKPDDRGVVVRKSRLVVQGFAQEEGIDYTDVFAPVARIEAIRIFLAYAANKNFKVYQMDVKCAFLYGDINEEIYVCQPPGFEDPDFPDKVYKLDKSLYGLHQAPRIWYEKLTQYSLSKGFTRGSIDMTLFKKVIDDDILLVQVLYKNPMAFLFTRSIQEILVKYKMDDSSSELSPFTAQTCLTPNKSGKSVDAHRYRSMIGSLMYLTASRPDIAFAVGYCSSDYGGCKLDRKSISGGCKYLGECLVSWQSKKQTTVSLSTGDAEYTAASRILIWVNGIKKRKEICTDMLVGSA</sequence>
<dbReference type="Pfam" id="PF07727">
    <property type="entry name" value="RVT_2"/>
    <property type="match status" value="1"/>
</dbReference>
<feature type="region of interest" description="Disordered" evidence="5">
    <location>
        <begin position="1190"/>
        <end position="1248"/>
    </location>
</feature>
<reference evidence="7" key="1">
    <citation type="journal article" date="2023" name="bioRxiv">
        <title>Improved chromosome-level genome assembly for marigold (Tagetes erecta).</title>
        <authorList>
            <person name="Jiang F."/>
            <person name="Yuan L."/>
            <person name="Wang S."/>
            <person name="Wang H."/>
            <person name="Xu D."/>
            <person name="Wang A."/>
            <person name="Fan W."/>
        </authorList>
    </citation>
    <scope>NUCLEOTIDE SEQUENCE</scope>
    <source>
        <strain evidence="7">WSJ</strain>
        <tissue evidence="7">Leaf</tissue>
    </source>
</reference>
<keyword evidence="2" id="KW-0479">Metal-binding</keyword>
<keyword evidence="8" id="KW-1185">Reference proteome</keyword>
<comment type="caution">
    <text evidence="7">The sequence shown here is derived from an EMBL/GenBank/DDBJ whole genome shotgun (WGS) entry which is preliminary data.</text>
</comment>
<dbReference type="InterPro" id="IPR013103">
    <property type="entry name" value="RVT_2"/>
</dbReference>
<dbReference type="Gene3D" id="3.30.420.10">
    <property type="entry name" value="Ribonuclease H-like superfamily/Ribonuclease H"/>
    <property type="match status" value="1"/>
</dbReference>
<evidence type="ECO:0000256" key="1">
    <source>
        <dbReference type="ARBA" id="ARBA00022670"/>
    </source>
</evidence>
<name>A0AAD8JQH6_TARER</name>
<dbReference type="GO" id="GO:0015074">
    <property type="term" value="P:DNA integration"/>
    <property type="evidence" value="ECO:0007669"/>
    <property type="project" value="InterPro"/>
</dbReference>
<dbReference type="InterPro" id="IPR001584">
    <property type="entry name" value="Integrase_cat-core"/>
</dbReference>
<dbReference type="InterPro" id="IPR012337">
    <property type="entry name" value="RNaseH-like_sf"/>
</dbReference>
<gene>
    <name evidence="7" type="ORF">QVD17_39400</name>
</gene>
<dbReference type="InterPro" id="IPR036397">
    <property type="entry name" value="RNaseH_sf"/>
</dbReference>
<dbReference type="GO" id="GO:0003676">
    <property type="term" value="F:nucleic acid binding"/>
    <property type="evidence" value="ECO:0007669"/>
    <property type="project" value="InterPro"/>
</dbReference>
<dbReference type="InterPro" id="IPR057670">
    <property type="entry name" value="SH3_retrovirus"/>
</dbReference>
<dbReference type="PANTHER" id="PTHR42648:SF32">
    <property type="entry name" value="RIBONUCLEASE H-LIKE DOMAIN, GAG-PRE-INTEGRASE DOMAIN PROTEIN-RELATED"/>
    <property type="match status" value="1"/>
</dbReference>
<dbReference type="SUPFAM" id="SSF53098">
    <property type="entry name" value="Ribonuclease H-like"/>
    <property type="match status" value="1"/>
</dbReference>
<dbReference type="Pfam" id="PF22936">
    <property type="entry name" value="Pol_BBD"/>
    <property type="match status" value="1"/>
</dbReference>
<dbReference type="PANTHER" id="PTHR42648">
    <property type="entry name" value="TRANSPOSASE, PUTATIVE-RELATED"/>
    <property type="match status" value="1"/>
</dbReference>
<keyword evidence="4" id="KW-0175">Coiled coil</keyword>
<dbReference type="CDD" id="cd09272">
    <property type="entry name" value="RNase_HI_RT_Ty1"/>
    <property type="match status" value="1"/>
</dbReference>
<dbReference type="Pfam" id="PF13976">
    <property type="entry name" value="gag_pre-integrs"/>
    <property type="match status" value="1"/>
</dbReference>
<feature type="domain" description="Integrase catalytic" evidence="6">
    <location>
        <begin position="951"/>
        <end position="1078"/>
    </location>
</feature>
<dbReference type="Proteomes" id="UP001229421">
    <property type="component" value="Unassembled WGS sequence"/>
</dbReference>
<keyword evidence="1" id="KW-0645">Protease</keyword>
<accession>A0AAD8JQH6</accession>
<dbReference type="InterPro" id="IPR025724">
    <property type="entry name" value="GAG-pre-integrase_dom"/>
</dbReference>
<dbReference type="InterPro" id="IPR054722">
    <property type="entry name" value="PolX-like_BBD"/>
</dbReference>
<evidence type="ECO:0000313" key="8">
    <source>
        <dbReference type="Proteomes" id="UP001229421"/>
    </source>
</evidence>
<dbReference type="GO" id="GO:0006508">
    <property type="term" value="P:proteolysis"/>
    <property type="evidence" value="ECO:0007669"/>
    <property type="project" value="UniProtKB-KW"/>
</dbReference>
<protein>
    <recommendedName>
        <fullName evidence="6">Integrase catalytic domain-containing protein</fullName>
    </recommendedName>
</protein>
<dbReference type="Pfam" id="PF25597">
    <property type="entry name" value="SH3_retrovirus"/>
    <property type="match status" value="1"/>
</dbReference>
<dbReference type="GO" id="GO:0008233">
    <property type="term" value="F:peptidase activity"/>
    <property type="evidence" value="ECO:0007669"/>
    <property type="project" value="UniProtKB-KW"/>
</dbReference>
<evidence type="ECO:0000256" key="3">
    <source>
        <dbReference type="ARBA" id="ARBA00022801"/>
    </source>
</evidence>
<feature type="compositionally biased region" description="Pro residues" evidence="5">
    <location>
        <begin position="1214"/>
        <end position="1225"/>
    </location>
</feature>
<evidence type="ECO:0000313" key="7">
    <source>
        <dbReference type="EMBL" id="KAK1407773.1"/>
    </source>
</evidence>
<dbReference type="Pfam" id="PF14223">
    <property type="entry name" value="Retrotran_gag_2"/>
    <property type="match status" value="1"/>
</dbReference>
<proteinExistence type="predicted"/>
<organism evidence="7 8">
    <name type="scientific">Tagetes erecta</name>
    <name type="common">African marigold</name>
    <dbReference type="NCBI Taxonomy" id="13708"/>
    <lineage>
        <taxon>Eukaryota</taxon>
        <taxon>Viridiplantae</taxon>
        <taxon>Streptophyta</taxon>
        <taxon>Embryophyta</taxon>
        <taxon>Tracheophyta</taxon>
        <taxon>Spermatophyta</taxon>
        <taxon>Magnoliopsida</taxon>
        <taxon>eudicotyledons</taxon>
        <taxon>Gunneridae</taxon>
        <taxon>Pentapetalae</taxon>
        <taxon>asterids</taxon>
        <taxon>campanulids</taxon>
        <taxon>Asterales</taxon>
        <taxon>Asteraceae</taxon>
        <taxon>Asteroideae</taxon>
        <taxon>Heliantheae alliance</taxon>
        <taxon>Tageteae</taxon>
        <taxon>Tagetes</taxon>
    </lineage>
</organism>
<evidence type="ECO:0000256" key="2">
    <source>
        <dbReference type="ARBA" id="ARBA00022723"/>
    </source>
</evidence>
<evidence type="ECO:0000256" key="5">
    <source>
        <dbReference type="SAM" id="MobiDB-lite"/>
    </source>
</evidence>
<feature type="coiled-coil region" evidence="4">
    <location>
        <begin position="504"/>
        <end position="531"/>
    </location>
</feature>
<evidence type="ECO:0000259" key="6">
    <source>
        <dbReference type="PROSITE" id="PS50994"/>
    </source>
</evidence>
<keyword evidence="3" id="KW-0378">Hydrolase</keyword>
<feature type="compositionally biased region" description="Low complexity" evidence="5">
    <location>
        <begin position="1226"/>
        <end position="1243"/>
    </location>
</feature>
<dbReference type="GO" id="GO:0046872">
    <property type="term" value="F:metal ion binding"/>
    <property type="evidence" value="ECO:0007669"/>
    <property type="project" value="UniProtKB-KW"/>
</dbReference>
<dbReference type="PROSITE" id="PS50994">
    <property type="entry name" value="INTEGRASE"/>
    <property type="match status" value="1"/>
</dbReference>
<dbReference type="InterPro" id="IPR039537">
    <property type="entry name" value="Retrotran_Ty1/copia-like"/>
</dbReference>